<dbReference type="PANTHER" id="PTHR12702:SF0">
    <property type="entry name" value="EXOCYST COMPLEX COMPONENT 6"/>
    <property type="match status" value="1"/>
</dbReference>
<dbReference type="PANTHER" id="PTHR12702">
    <property type="entry name" value="SEC15"/>
    <property type="match status" value="1"/>
</dbReference>
<evidence type="ECO:0000313" key="3">
    <source>
        <dbReference type="EMBL" id="KAK7266864.1"/>
    </source>
</evidence>
<evidence type="ECO:0000259" key="2">
    <source>
        <dbReference type="Pfam" id="PF04091"/>
    </source>
</evidence>
<dbReference type="EMBL" id="JAYWIO010000004">
    <property type="protein sequence ID" value="KAK7266864.1"/>
    <property type="molecule type" value="Genomic_DNA"/>
</dbReference>
<reference evidence="3 4" key="1">
    <citation type="submission" date="2024-01" db="EMBL/GenBank/DDBJ databases">
        <title>The genomes of 5 underutilized Papilionoideae crops provide insights into root nodulation and disease resistanc.</title>
        <authorList>
            <person name="Yuan L."/>
        </authorList>
    </citation>
    <scope>NUCLEOTIDE SEQUENCE [LARGE SCALE GENOMIC DNA]</scope>
    <source>
        <strain evidence="3">ZHUSHIDOU_FW_LH</strain>
        <tissue evidence="3">Leaf</tissue>
    </source>
</reference>
<dbReference type="GO" id="GO:0006893">
    <property type="term" value="P:Golgi to plasma membrane transport"/>
    <property type="evidence" value="ECO:0007669"/>
    <property type="project" value="TreeGrafter"/>
</dbReference>
<feature type="domain" description="Exocyst complex subunit EXOC6/Sec15 C-terminal" evidence="2">
    <location>
        <begin position="32"/>
        <end position="106"/>
    </location>
</feature>
<dbReference type="Proteomes" id="UP001372338">
    <property type="component" value="Unassembled WGS sequence"/>
</dbReference>
<evidence type="ECO:0000256" key="1">
    <source>
        <dbReference type="ARBA" id="ARBA00023054"/>
    </source>
</evidence>
<dbReference type="Gene3D" id="1.20.58.670">
    <property type="entry name" value="Dsl1p vesicle tethering complex, Tip20p subunit, domain D"/>
    <property type="match status" value="1"/>
</dbReference>
<dbReference type="GO" id="GO:0090522">
    <property type="term" value="P:vesicle tethering involved in exocytosis"/>
    <property type="evidence" value="ECO:0007669"/>
    <property type="project" value="InterPro"/>
</dbReference>
<dbReference type="InterPro" id="IPR042044">
    <property type="entry name" value="EXOC6PINT-1/Sec15/Tip20_C_dom2"/>
</dbReference>
<dbReference type="GO" id="GO:0006886">
    <property type="term" value="P:intracellular protein transport"/>
    <property type="evidence" value="ECO:0007669"/>
    <property type="project" value="InterPro"/>
</dbReference>
<keyword evidence="4" id="KW-1185">Reference proteome</keyword>
<dbReference type="Pfam" id="PF04091">
    <property type="entry name" value="Sec15_C"/>
    <property type="match status" value="1"/>
</dbReference>
<organism evidence="3 4">
    <name type="scientific">Crotalaria pallida</name>
    <name type="common">Smooth rattlebox</name>
    <name type="synonym">Crotalaria striata</name>
    <dbReference type="NCBI Taxonomy" id="3830"/>
    <lineage>
        <taxon>Eukaryota</taxon>
        <taxon>Viridiplantae</taxon>
        <taxon>Streptophyta</taxon>
        <taxon>Embryophyta</taxon>
        <taxon>Tracheophyta</taxon>
        <taxon>Spermatophyta</taxon>
        <taxon>Magnoliopsida</taxon>
        <taxon>eudicotyledons</taxon>
        <taxon>Gunneridae</taxon>
        <taxon>Pentapetalae</taxon>
        <taxon>rosids</taxon>
        <taxon>fabids</taxon>
        <taxon>Fabales</taxon>
        <taxon>Fabaceae</taxon>
        <taxon>Papilionoideae</taxon>
        <taxon>50 kb inversion clade</taxon>
        <taxon>genistoids sensu lato</taxon>
        <taxon>core genistoids</taxon>
        <taxon>Crotalarieae</taxon>
        <taxon>Crotalaria</taxon>
    </lineage>
</organism>
<dbReference type="GO" id="GO:0000145">
    <property type="term" value="C:exocyst"/>
    <property type="evidence" value="ECO:0007669"/>
    <property type="project" value="TreeGrafter"/>
</dbReference>
<accession>A0AAN9EZN1</accession>
<keyword evidence="1" id="KW-0175">Coiled coil</keyword>
<protein>
    <recommendedName>
        <fullName evidence="2">Exocyst complex subunit EXOC6/Sec15 C-terminal domain-containing protein</fullName>
    </recommendedName>
</protein>
<dbReference type="GO" id="GO:0016020">
    <property type="term" value="C:membrane"/>
    <property type="evidence" value="ECO:0007669"/>
    <property type="project" value="TreeGrafter"/>
</dbReference>
<dbReference type="AlphaFoldDB" id="A0AAN9EZN1"/>
<dbReference type="InterPro" id="IPR007225">
    <property type="entry name" value="EXOC6/Sec15"/>
</dbReference>
<dbReference type="InterPro" id="IPR046361">
    <property type="entry name" value="EXOC6/Sec15_C"/>
</dbReference>
<evidence type="ECO:0000313" key="4">
    <source>
        <dbReference type="Proteomes" id="UP001372338"/>
    </source>
</evidence>
<proteinExistence type="predicted"/>
<gene>
    <name evidence="3" type="ORF">RIF29_19522</name>
</gene>
<comment type="caution">
    <text evidence="3">The sequence shown here is derived from an EMBL/GenBank/DDBJ whole genome shotgun (WGS) entry which is preliminary data.</text>
</comment>
<sequence>MWETTVAKMTSVLEDQFSCIDFATHLFGLLKRQTRMEINNYVHEIIIYLDSIMSTAQQILPFNTTYKVGSGAFEHIVPAFSSDSVKRSNANAVRNIDHDLRILRELFREEVLLF</sequence>
<name>A0AAN9EZN1_CROPI</name>